<evidence type="ECO:0000313" key="1">
    <source>
        <dbReference type="EMBL" id="DAF94861.1"/>
    </source>
</evidence>
<dbReference type="GO" id="GO:0008998">
    <property type="term" value="F:ribonucleoside-triphosphate reductase (thioredoxin) activity"/>
    <property type="evidence" value="ECO:0007669"/>
    <property type="project" value="InterPro"/>
</dbReference>
<accession>A0A8S5UK45</accession>
<dbReference type="Pfam" id="PF13597">
    <property type="entry name" value="NRDD"/>
    <property type="match status" value="1"/>
</dbReference>
<dbReference type="InterPro" id="IPR012833">
    <property type="entry name" value="NrdD"/>
</dbReference>
<dbReference type="GO" id="GO:0006260">
    <property type="term" value="P:DNA replication"/>
    <property type="evidence" value="ECO:0007669"/>
    <property type="project" value="InterPro"/>
</dbReference>
<dbReference type="EMBL" id="BK016098">
    <property type="protein sequence ID" value="DAF94861.1"/>
    <property type="molecule type" value="Genomic_DNA"/>
</dbReference>
<name>A0A8S5UK45_9CAUD</name>
<sequence>MDIGNNIAFERIRRITGYLVGTMDKWNDAKKAEERDRVKHL</sequence>
<reference evidence="1" key="1">
    <citation type="journal article" date="2021" name="Proc. Natl. Acad. Sci. U.S.A.">
        <title>A Catalog of Tens of Thousands of Viruses from Human Metagenomes Reveals Hidden Associations with Chronic Diseases.</title>
        <authorList>
            <person name="Tisza M.J."/>
            <person name="Buck C.B."/>
        </authorList>
    </citation>
    <scope>NUCLEOTIDE SEQUENCE</scope>
    <source>
        <strain evidence="1">CtkHJ36</strain>
    </source>
</reference>
<proteinExistence type="predicted"/>
<organism evidence="1">
    <name type="scientific">Ackermannviridae sp. ctkHJ36</name>
    <dbReference type="NCBI Taxonomy" id="2825754"/>
    <lineage>
        <taxon>Viruses</taxon>
        <taxon>Duplodnaviria</taxon>
        <taxon>Heunggongvirae</taxon>
        <taxon>Uroviricota</taxon>
        <taxon>Caudoviricetes</taxon>
        <taxon>Pantevenvirales</taxon>
        <taxon>Ackermannviridae</taxon>
    </lineage>
</organism>
<protein>
    <submittedName>
        <fullName evidence="1">Anaerobic ribonucleoside triphosphate reductase</fullName>
    </submittedName>
</protein>